<dbReference type="InterPro" id="IPR036938">
    <property type="entry name" value="PAP2/HPO_sf"/>
</dbReference>
<dbReference type="CDD" id="cd01610">
    <property type="entry name" value="PAP2_like"/>
    <property type="match status" value="1"/>
</dbReference>
<proteinExistence type="predicted"/>
<dbReference type="SUPFAM" id="SSF48317">
    <property type="entry name" value="Acid phosphatase/Vanadium-dependent haloperoxidase"/>
    <property type="match status" value="1"/>
</dbReference>
<evidence type="ECO:0000313" key="3">
    <source>
        <dbReference type="Proteomes" id="UP000031473"/>
    </source>
</evidence>
<sequence>MMKTRDSFIITISKIISNFFNPLTSLFIFFIYRNLQLHTFKETIYLFLPLFLFTAVPIYLWIIWNVKKGKYTNMDVSNRKQRKSLYFVIAGILLAYLLYDYLVNQNTDLIILFILLLLFAMQVSNYFIKSSMHTSFNIFVAALFFAVNPMMGLIWFGIAITVGVTRIILKMHTTKEVFAGAAVAILVSFIYLYANIQIQS</sequence>
<accession>A0A0C1F7W1</accession>
<evidence type="ECO:0000313" key="2">
    <source>
        <dbReference type="EMBL" id="KIA87978.1"/>
    </source>
</evidence>
<keyword evidence="1" id="KW-1133">Transmembrane helix</keyword>
<gene>
    <name evidence="2" type="ORF">OA86_13090</name>
</gene>
<dbReference type="STRING" id="266749.SAMN05421876_10626"/>
<reference evidence="2 3" key="1">
    <citation type="submission" date="2014-10" db="EMBL/GenBank/DDBJ databases">
        <title>Kaistella jeonii genome.</title>
        <authorList>
            <person name="Clayton J.T."/>
            <person name="Newman J.D."/>
        </authorList>
    </citation>
    <scope>NUCLEOTIDE SEQUENCE [LARGE SCALE GENOMIC DNA]</scope>
    <source>
        <strain evidence="2 3">DSM 17048</strain>
    </source>
</reference>
<name>A0A0C1F7W1_9FLAO</name>
<comment type="caution">
    <text evidence="2">The sequence shown here is derived from an EMBL/GenBank/DDBJ whole genome shotgun (WGS) entry which is preliminary data.</text>
</comment>
<keyword evidence="3" id="KW-1185">Reference proteome</keyword>
<dbReference type="EMBL" id="JSYL01000012">
    <property type="protein sequence ID" value="KIA87978.1"/>
    <property type="molecule type" value="Genomic_DNA"/>
</dbReference>
<feature type="transmembrane region" description="Helical" evidence="1">
    <location>
        <begin position="109"/>
        <end position="128"/>
    </location>
</feature>
<dbReference type="RefSeq" id="WP_039354154.1">
    <property type="nucleotide sequence ID" value="NZ_FOLA01000006.1"/>
</dbReference>
<dbReference type="Gene3D" id="1.20.144.10">
    <property type="entry name" value="Phosphatidic acid phosphatase type 2/haloperoxidase"/>
    <property type="match status" value="1"/>
</dbReference>
<feature type="transmembrane region" description="Helical" evidence="1">
    <location>
        <begin position="177"/>
        <end position="194"/>
    </location>
</feature>
<dbReference type="Proteomes" id="UP000031473">
    <property type="component" value="Unassembled WGS sequence"/>
</dbReference>
<keyword evidence="1" id="KW-0472">Membrane</keyword>
<organism evidence="2 3">
    <name type="scientific">Kaistella jeonii</name>
    <dbReference type="NCBI Taxonomy" id="266749"/>
    <lineage>
        <taxon>Bacteria</taxon>
        <taxon>Pseudomonadati</taxon>
        <taxon>Bacteroidota</taxon>
        <taxon>Flavobacteriia</taxon>
        <taxon>Flavobacteriales</taxon>
        <taxon>Weeksellaceae</taxon>
        <taxon>Chryseobacterium group</taxon>
        <taxon>Kaistella</taxon>
    </lineage>
</organism>
<protein>
    <submittedName>
        <fullName evidence="2">ABC transporter permease</fullName>
    </submittedName>
</protein>
<feature type="transmembrane region" description="Helical" evidence="1">
    <location>
        <begin position="44"/>
        <end position="64"/>
    </location>
</feature>
<feature type="transmembrane region" description="Helical" evidence="1">
    <location>
        <begin position="85"/>
        <end position="103"/>
    </location>
</feature>
<feature type="transmembrane region" description="Helical" evidence="1">
    <location>
        <begin position="140"/>
        <end position="165"/>
    </location>
</feature>
<dbReference type="OrthoDB" id="966117at2"/>
<keyword evidence="1" id="KW-0812">Transmembrane</keyword>
<evidence type="ECO:0000256" key="1">
    <source>
        <dbReference type="SAM" id="Phobius"/>
    </source>
</evidence>
<feature type="transmembrane region" description="Helical" evidence="1">
    <location>
        <begin position="12"/>
        <end position="32"/>
    </location>
</feature>
<dbReference type="AlphaFoldDB" id="A0A0C1F7W1"/>